<gene>
    <name evidence="1" type="ORF">MLD38_026143</name>
</gene>
<name>A0ACB9P2T1_9MYRT</name>
<accession>A0ACB9P2T1</accession>
<evidence type="ECO:0000313" key="1">
    <source>
        <dbReference type="EMBL" id="KAI4341416.1"/>
    </source>
</evidence>
<keyword evidence="2" id="KW-1185">Reference proteome</keyword>
<comment type="caution">
    <text evidence="1">The sequence shown here is derived from an EMBL/GenBank/DDBJ whole genome shotgun (WGS) entry which is preliminary data.</text>
</comment>
<reference evidence="2" key="1">
    <citation type="journal article" date="2023" name="Front. Plant Sci.">
        <title>Chromosomal-level genome assembly of Melastoma candidum provides insights into trichome evolution.</title>
        <authorList>
            <person name="Zhong Y."/>
            <person name="Wu W."/>
            <person name="Sun C."/>
            <person name="Zou P."/>
            <person name="Liu Y."/>
            <person name="Dai S."/>
            <person name="Zhou R."/>
        </authorList>
    </citation>
    <scope>NUCLEOTIDE SEQUENCE [LARGE SCALE GENOMIC DNA]</scope>
</reference>
<dbReference type="EMBL" id="CM042886">
    <property type="protein sequence ID" value="KAI4341416.1"/>
    <property type="molecule type" value="Genomic_DNA"/>
</dbReference>
<proteinExistence type="predicted"/>
<dbReference type="Proteomes" id="UP001057402">
    <property type="component" value="Chromosome 7"/>
</dbReference>
<protein>
    <submittedName>
        <fullName evidence="1">Uncharacterized protein</fullName>
    </submittedName>
</protein>
<organism evidence="1 2">
    <name type="scientific">Melastoma candidum</name>
    <dbReference type="NCBI Taxonomy" id="119954"/>
    <lineage>
        <taxon>Eukaryota</taxon>
        <taxon>Viridiplantae</taxon>
        <taxon>Streptophyta</taxon>
        <taxon>Embryophyta</taxon>
        <taxon>Tracheophyta</taxon>
        <taxon>Spermatophyta</taxon>
        <taxon>Magnoliopsida</taxon>
        <taxon>eudicotyledons</taxon>
        <taxon>Gunneridae</taxon>
        <taxon>Pentapetalae</taxon>
        <taxon>rosids</taxon>
        <taxon>malvids</taxon>
        <taxon>Myrtales</taxon>
        <taxon>Melastomataceae</taxon>
        <taxon>Melastomatoideae</taxon>
        <taxon>Melastomateae</taxon>
        <taxon>Melastoma</taxon>
    </lineage>
</organism>
<evidence type="ECO:0000313" key="2">
    <source>
        <dbReference type="Proteomes" id="UP001057402"/>
    </source>
</evidence>
<sequence>MGGNGKYRWRFSIRRSSAPAPPMEFLCPVTGSLMSDPVVVSSGQTFDRTSVDVCVSLGFSPVLHDGSTPDFSTVFPNLAIKRTILAWCDGAGLPHPPRPDYSSVEEIVRAEMGTGRSIRDSERDLLDKIGEAPKVVYVHAASDLMPRRTDRFYTSSSEESVVVTETNPETPLPLATRPSCYYSSSSSANSSEFGEIEKAMASTQSSTADPLEEEFLSKLKSGDVYDQEQAAVSIRRVTKTQEGCRTRLCTEEVLSALKPLLLSRYSNVQINAVAAVVNLSLEKSNKAKIMRSGTVPLLIEVLKCGMNESQEHAAGALFSLALEEDNRMAIAALGALPPLLHLLRSESERARNDAALALYNLTLVYNNRIKLVKLNAVPPLLEMVMAGKSTTRVLLILCNLAACAEGRSAMLDNNAVRVLVGLLKDKAGRSETVRENSVAALFALSHGNFRFKGMLREAGAVELLEEVERRGSERAREKAKRLLEITRERDSRMEENPDWENLLEPDESSRSQFAIPRGGGGRAIVNACSTEF</sequence>